<keyword evidence="7" id="KW-0325">Glycoprotein</keyword>
<dbReference type="GO" id="GO:0016491">
    <property type="term" value="F:oxidoreductase activity"/>
    <property type="evidence" value="ECO:0007669"/>
    <property type="project" value="InterPro"/>
</dbReference>
<dbReference type="InterPro" id="IPR006094">
    <property type="entry name" value="Oxid_FAD_bind_N"/>
</dbReference>
<dbReference type="Pfam" id="PF01565">
    <property type="entry name" value="FAD_binding_4"/>
    <property type="match status" value="1"/>
</dbReference>
<evidence type="ECO:0000256" key="5">
    <source>
        <dbReference type="ARBA" id="ARBA00022827"/>
    </source>
</evidence>
<keyword evidence="4" id="KW-0732">Signal</keyword>
<sequence>MGAAPESGHETFYKSLLAYSHPSHPISNAIYTPDHPSYSSILQAYVRNLRFNTAATPKPILIITALHESHVQAAVRCGKEHGLQMKIRSGGHDYEGTSYVSLVPFFILDMFILRSIDIDMEKETAWVQTGATLGEVCYRIAEKSRTHGFPAGVCPNVGVGGHFVGAGYGNLMRKYGLTVDNITDARMVDVNGRVLDRKAMGEDLFWAIRGGGASFGVVTAYKINLVRVPELVAVFKVPRTLEQNATDIVYRWQHVAPNIDEDLFIRLLLEAAKDVQNGTKTIRASFIGLFLGGSEKLLSVMKDSFPELGLQKSDCIEMSWAESILFWSNFPMGTPIEALLDREPQTLVYLKRKSDYVQQPIPKEGLEGIWKKMMELEVPILGFNPYGGKMSQIPETATPFPHRAGNLWKIQYQINWTKEGTEAARHHLDLAKQLYEYMTPYVSKNPRAAFLNYKDLDLGINHHGGKGYLEGRAYGIKYFKDNFERLVQIKTKVDPGNYFRHEQSVPTFIESPM</sequence>
<dbReference type="OrthoDB" id="407275at2759"/>
<keyword evidence="3" id="KW-0285">Flavoprotein</keyword>
<reference evidence="9" key="2">
    <citation type="journal article" date="2023" name="Plants (Basel)">
        <title>Annotation of the Turnera subulata (Passifloraceae) Draft Genome Reveals the S-Locus Evolved after the Divergence of Turneroideae from Passifloroideae in a Stepwise Manner.</title>
        <authorList>
            <person name="Henning P.M."/>
            <person name="Roalson E.H."/>
            <person name="Mir W."/>
            <person name="McCubbin A.G."/>
            <person name="Shore J.S."/>
        </authorList>
    </citation>
    <scope>NUCLEOTIDE SEQUENCE</scope>
    <source>
        <strain evidence="9">F60SS</strain>
    </source>
</reference>
<keyword evidence="6" id="KW-1015">Disulfide bond</keyword>
<feature type="domain" description="FAD-binding PCMH-type" evidence="8">
    <location>
        <begin position="55"/>
        <end position="228"/>
    </location>
</feature>
<dbReference type="Gene3D" id="3.30.43.10">
    <property type="entry name" value="Uridine Diphospho-n-acetylenolpyruvylglucosamine Reductase, domain 2"/>
    <property type="match status" value="1"/>
</dbReference>
<dbReference type="InterPro" id="IPR036318">
    <property type="entry name" value="FAD-bd_PCMH-like_sf"/>
</dbReference>
<dbReference type="InterPro" id="IPR016167">
    <property type="entry name" value="FAD-bd_PCMH_sub1"/>
</dbReference>
<dbReference type="GO" id="GO:0071949">
    <property type="term" value="F:FAD binding"/>
    <property type="evidence" value="ECO:0007669"/>
    <property type="project" value="InterPro"/>
</dbReference>
<dbReference type="InterPro" id="IPR012951">
    <property type="entry name" value="BBE"/>
</dbReference>
<comment type="caution">
    <text evidence="9">The sequence shown here is derived from an EMBL/GenBank/DDBJ whole genome shotgun (WGS) entry which is preliminary data.</text>
</comment>
<protein>
    <recommendedName>
        <fullName evidence="8">FAD-binding PCMH-type domain-containing protein</fullName>
    </recommendedName>
</protein>
<comment type="cofactor">
    <cofactor evidence="1">
        <name>FAD</name>
        <dbReference type="ChEBI" id="CHEBI:57692"/>
    </cofactor>
</comment>
<dbReference type="InterPro" id="IPR016169">
    <property type="entry name" value="FAD-bd_PCMH_sub2"/>
</dbReference>
<dbReference type="Proteomes" id="UP001141552">
    <property type="component" value="Unassembled WGS sequence"/>
</dbReference>
<keyword evidence="5" id="KW-0274">FAD</keyword>
<dbReference type="AlphaFoldDB" id="A0A9Q0JH16"/>
<name>A0A9Q0JH16_9ROSI</name>
<comment type="similarity">
    <text evidence="2">Belongs to the oxygen-dependent FAD-linked oxidoreductase family.</text>
</comment>
<accession>A0A9Q0JH16</accession>
<dbReference type="EMBL" id="JAKUCV010002938">
    <property type="protein sequence ID" value="KAJ4840827.1"/>
    <property type="molecule type" value="Genomic_DNA"/>
</dbReference>
<evidence type="ECO:0000259" key="8">
    <source>
        <dbReference type="PROSITE" id="PS51387"/>
    </source>
</evidence>
<reference evidence="9" key="1">
    <citation type="submission" date="2022-02" db="EMBL/GenBank/DDBJ databases">
        <authorList>
            <person name="Henning P.M."/>
            <person name="McCubbin A.G."/>
            <person name="Shore J.S."/>
        </authorList>
    </citation>
    <scope>NUCLEOTIDE SEQUENCE</scope>
    <source>
        <strain evidence="9">F60SS</strain>
        <tissue evidence="9">Leaves</tissue>
    </source>
</reference>
<dbReference type="GO" id="GO:1901696">
    <property type="term" value="P:cannabinoid biosynthetic process"/>
    <property type="evidence" value="ECO:0007669"/>
    <property type="project" value="UniProtKB-ARBA"/>
</dbReference>
<dbReference type="PROSITE" id="PS51387">
    <property type="entry name" value="FAD_PCMH"/>
    <property type="match status" value="1"/>
</dbReference>
<gene>
    <name evidence="9" type="ORF">Tsubulata_028866</name>
</gene>
<evidence type="ECO:0000256" key="7">
    <source>
        <dbReference type="ARBA" id="ARBA00023180"/>
    </source>
</evidence>
<evidence type="ECO:0000313" key="10">
    <source>
        <dbReference type="Proteomes" id="UP001141552"/>
    </source>
</evidence>
<dbReference type="Gene3D" id="3.30.465.10">
    <property type="match status" value="1"/>
</dbReference>
<organism evidence="9 10">
    <name type="scientific">Turnera subulata</name>
    <dbReference type="NCBI Taxonomy" id="218843"/>
    <lineage>
        <taxon>Eukaryota</taxon>
        <taxon>Viridiplantae</taxon>
        <taxon>Streptophyta</taxon>
        <taxon>Embryophyta</taxon>
        <taxon>Tracheophyta</taxon>
        <taxon>Spermatophyta</taxon>
        <taxon>Magnoliopsida</taxon>
        <taxon>eudicotyledons</taxon>
        <taxon>Gunneridae</taxon>
        <taxon>Pentapetalae</taxon>
        <taxon>rosids</taxon>
        <taxon>fabids</taxon>
        <taxon>Malpighiales</taxon>
        <taxon>Passifloraceae</taxon>
        <taxon>Turnera</taxon>
    </lineage>
</organism>
<dbReference type="InterPro" id="IPR016166">
    <property type="entry name" value="FAD-bd_PCMH"/>
</dbReference>
<evidence type="ECO:0000256" key="2">
    <source>
        <dbReference type="ARBA" id="ARBA00005466"/>
    </source>
</evidence>
<proteinExistence type="inferred from homology"/>
<dbReference type="Pfam" id="PF08031">
    <property type="entry name" value="BBE"/>
    <property type="match status" value="1"/>
</dbReference>
<dbReference type="FunFam" id="3.30.43.10:FF:000004">
    <property type="entry name" value="Berberine bridge enzyme-like 15"/>
    <property type="match status" value="1"/>
</dbReference>
<evidence type="ECO:0000256" key="3">
    <source>
        <dbReference type="ARBA" id="ARBA00022630"/>
    </source>
</evidence>
<dbReference type="Gene3D" id="3.40.462.20">
    <property type="match status" value="1"/>
</dbReference>
<dbReference type="PANTHER" id="PTHR32448">
    <property type="entry name" value="OS08G0158400 PROTEIN"/>
    <property type="match status" value="1"/>
</dbReference>
<dbReference type="SUPFAM" id="SSF56176">
    <property type="entry name" value="FAD-binding/transporter-associated domain-like"/>
    <property type="match status" value="1"/>
</dbReference>
<evidence type="ECO:0000313" key="9">
    <source>
        <dbReference type="EMBL" id="KAJ4840827.1"/>
    </source>
</evidence>
<evidence type="ECO:0000256" key="6">
    <source>
        <dbReference type="ARBA" id="ARBA00023157"/>
    </source>
</evidence>
<evidence type="ECO:0000256" key="4">
    <source>
        <dbReference type="ARBA" id="ARBA00022729"/>
    </source>
</evidence>
<evidence type="ECO:0000256" key="1">
    <source>
        <dbReference type="ARBA" id="ARBA00001974"/>
    </source>
</evidence>
<keyword evidence="10" id="KW-1185">Reference proteome</keyword>